<dbReference type="Proteomes" id="UP001454086">
    <property type="component" value="Unassembled WGS sequence"/>
</dbReference>
<evidence type="ECO:0000313" key="2">
    <source>
        <dbReference type="Proteomes" id="UP001454086"/>
    </source>
</evidence>
<name>A0ABV1DEW3_9FIRM</name>
<organism evidence="1 2">
    <name type="scientific">Enterocloster hominis</name>
    <name type="common">ex Hitch et al. 2024</name>
    <dbReference type="NCBI Taxonomy" id="1917870"/>
    <lineage>
        <taxon>Bacteria</taxon>
        <taxon>Bacillati</taxon>
        <taxon>Bacillota</taxon>
        <taxon>Clostridia</taxon>
        <taxon>Lachnospirales</taxon>
        <taxon>Lachnospiraceae</taxon>
        <taxon>Enterocloster</taxon>
    </lineage>
</organism>
<proteinExistence type="predicted"/>
<reference evidence="1 2" key="1">
    <citation type="submission" date="2024-03" db="EMBL/GenBank/DDBJ databases">
        <title>Human intestinal bacterial collection.</title>
        <authorList>
            <person name="Pauvert C."/>
            <person name="Hitch T.C.A."/>
            <person name="Clavel T."/>
        </authorList>
    </citation>
    <scope>NUCLEOTIDE SEQUENCE [LARGE SCALE GENOMIC DNA]</scope>
    <source>
        <strain evidence="1 2">CLA-SR-H021</strain>
    </source>
</reference>
<evidence type="ECO:0000313" key="1">
    <source>
        <dbReference type="EMBL" id="MEQ2428908.1"/>
    </source>
</evidence>
<dbReference type="RefSeq" id="WP_008716333.1">
    <property type="nucleotide sequence ID" value="NZ_JBBMFM010000236.1"/>
</dbReference>
<keyword evidence="2" id="KW-1185">Reference proteome</keyword>
<dbReference type="EMBL" id="JBBMFM010000236">
    <property type="protein sequence ID" value="MEQ2428908.1"/>
    <property type="molecule type" value="Genomic_DNA"/>
</dbReference>
<protein>
    <submittedName>
        <fullName evidence="1">Uncharacterized protein</fullName>
    </submittedName>
</protein>
<gene>
    <name evidence="1" type="ORF">WMQ36_28495</name>
</gene>
<comment type="caution">
    <text evidence="1">The sequence shown here is derived from an EMBL/GenBank/DDBJ whole genome shotgun (WGS) entry which is preliminary data.</text>
</comment>
<sequence length="165" mass="18976">MEKYVPFSEVSIVLEQLKHAPFLCKLEEADDNELHITIMSATTGGCADVHEVCENTALEQILSHCKPIEANPEQSFEIIFENYILYQVRNESFCSYDADEIRSGKFMIVFEKSKLLDYLMVSTDACQLDDGMFYPGEWKHYGIYTQSHIIDVVALDEPKVFCRVQ</sequence>
<accession>A0ABV1DEW3</accession>